<evidence type="ECO:0000313" key="2">
    <source>
        <dbReference type="EMBL" id="SDP01477.1"/>
    </source>
</evidence>
<evidence type="ECO:0000313" key="3">
    <source>
        <dbReference type="Proteomes" id="UP000199159"/>
    </source>
</evidence>
<reference evidence="3" key="1">
    <citation type="submission" date="2016-10" db="EMBL/GenBank/DDBJ databases">
        <authorList>
            <person name="Varghese N."/>
            <person name="Submissions S."/>
        </authorList>
    </citation>
    <scope>NUCLEOTIDE SEQUENCE [LARGE SCALE GENOMIC DNA]</scope>
    <source>
        <strain evidence="3">IBRC-M10078</strain>
    </source>
</reference>
<sequence length="68" mass="7956">MPVSTFFIKDINGEKQIQDLEVFLTKVNGVERALFDTDDHEIKIEYNEKEIELKKIVENIEGQGFQIQ</sequence>
<dbReference type="RefSeq" id="WP_090849278.1">
    <property type="nucleotide sequence ID" value="NZ_FNJU01000001.1"/>
</dbReference>
<protein>
    <recommendedName>
        <fullName evidence="1">HMA domain-containing protein</fullName>
    </recommendedName>
</protein>
<feature type="domain" description="HMA" evidence="1">
    <location>
        <begin position="2"/>
        <end position="68"/>
    </location>
</feature>
<keyword evidence="3" id="KW-1185">Reference proteome</keyword>
<dbReference type="EMBL" id="FNJU01000001">
    <property type="protein sequence ID" value="SDP01477.1"/>
    <property type="molecule type" value="Genomic_DNA"/>
</dbReference>
<dbReference type="Proteomes" id="UP000199159">
    <property type="component" value="Unassembled WGS sequence"/>
</dbReference>
<dbReference type="AlphaFoldDB" id="A0A1H0P8N8"/>
<organism evidence="2 3">
    <name type="scientific">Litchfieldia salsa</name>
    <dbReference type="NCBI Taxonomy" id="930152"/>
    <lineage>
        <taxon>Bacteria</taxon>
        <taxon>Bacillati</taxon>
        <taxon>Bacillota</taxon>
        <taxon>Bacilli</taxon>
        <taxon>Bacillales</taxon>
        <taxon>Bacillaceae</taxon>
        <taxon>Litchfieldia</taxon>
    </lineage>
</organism>
<proteinExistence type="predicted"/>
<dbReference type="InterPro" id="IPR006121">
    <property type="entry name" value="HMA_dom"/>
</dbReference>
<dbReference type="OrthoDB" id="2428971at2"/>
<name>A0A1H0P8N8_9BACI</name>
<dbReference type="PROSITE" id="PS50846">
    <property type="entry name" value="HMA_2"/>
    <property type="match status" value="1"/>
</dbReference>
<dbReference type="SUPFAM" id="SSF55008">
    <property type="entry name" value="HMA, heavy metal-associated domain"/>
    <property type="match status" value="1"/>
</dbReference>
<dbReference type="GO" id="GO:0046872">
    <property type="term" value="F:metal ion binding"/>
    <property type="evidence" value="ECO:0007669"/>
    <property type="project" value="InterPro"/>
</dbReference>
<accession>A0A1H0P8N8</accession>
<dbReference type="InterPro" id="IPR036163">
    <property type="entry name" value="HMA_dom_sf"/>
</dbReference>
<gene>
    <name evidence="2" type="ORF">SAMN05216565_101211</name>
</gene>
<dbReference type="Gene3D" id="3.30.70.100">
    <property type="match status" value="1"/>
</dbReference>
<evidence type="ECO:0000259" key="1">
    <source>
        <dbReference type="PROSITE" id="PS50846"/>
    </source>
</evidence>